<sequence length="70" mass="7643">MYRGLCPIIYTNPSGHHAYVVLAAVPFPAIRIAPWEQQCDGSGALKARESMAIMIQGKWTAASEPIVTTR</sequence>
<proteinExistence type="predicted"/>
<evidence type="ECO:0000313" key="1">
    <source>
        <dbReference type="EMBL" id="QBZ63717.1"/>
    </source>
</evidence>
<name>A0A4P7NN70_PYROR</name>
<dbReference type="EMBL" id="CP034209">
    <property type="protein sequence ID" value="QBZ63717.1"/>
    <property type="molecule type" value="Genomic_DNA"/>
</dbReference>
<dbReference type="Proteomes" id="UP000294847">
    <property type="component" value="Chromosome 6"/>
</dbReference>
<gene>
    <name evidence="1" type="ORF">PoMZ_05404</name>
</gene>
<dbReference type="AlphaFoldDB" id="A0A4P7NN70"/>
<evidence type="ECO:0000313" key="2">
    <source>
        <dbReference type="Proteomes" id="UP000294847"/>
    </source>
</evidence>
<organism evidence="1 2">
    <name type="scientific">Pyricularia oryzae</name>
    <name type="common">Rice blast fungus</name>
    <name type="synonym">Magnaporthe oryzae</name>
    <dbReference type="NCBI Taxonomy" id="318829"/>
    <lineage>
        <taxon>Eukaryota</taxon>
        <taxon>Fungi</taxon>
        <taxon>Dikarya</taxon>
        <taxon>Ascomycota</taxon>
        <taxon>Pezizomycotina</taxon>
        <taxon>Sordariomycetes</taxon>
        <taxon>Sordariomycetidae</taxon>
        <taxon>Magnaporthales</taxon>
        <taxon>Pyriculariaceae</taxon>
        <taxon>Pyricularia</taxon>
    </lineage>
</organism>
<accession>A0A4P7NN70</accession>
<protein>
    <submittedName>
        <fullName evidence="1">Uncharacterized protein</fullName>
    </submittedName>
</protein>
<reference evidence="1 2" key="1">
    <citation type="journal article" date="2019" name="Mol. Biol. Evol.">
        <title>Blast fungal genomes show frequent chromosomal changes, gene gains and losses, and effector gene turnover.</title>
        <authorList>
            <person name="Gomez Luciano L.B."/>
            <person name="Jason Tsai I."/>
            <person name="Chuma I."/>
            <person name="Tosa Y."/>
            <person name="Chen Y.H."/>
            <person name="Li J.Y."/>
            <person name="Li M.Y."/>
            <person name="Jade Lu M.Y."/>
            <person name="Nakayashiki H."/>
            <person name="Li W.H."/>
        </authorList>
    </citation>
    <scope>NUCLEOTIDE SEQUENCE [LARGE SCALE GENOMIC DNA]</scope>
    <source>
        <strain evidence="1">MZ5-1-6</strain>
    </source>
</reference>